<name>A0A4S8KN44_DENBC</name>
<dbReference type="EMBL" id="ML180569">
    <property type="protein sequence ID" value="THU77076.1"/>
    <property type="molecule type" value="Genomic_DNA"/>
</dbReference>
<proteinExistence type="predicted"/>
<gene>
    <name evidence="2" type="ORF">K435DRAFT_703197</name>
</gene>
<evidence type="ECO:0000256" key="1">
    <source>
        <dbReference type="SAM" id="MobiDB-lite"/>
    </source>
</evidence>
<dbReference type="Proteomes" id="UP000297245">
    <property type="component" value="Unassembled WGS sequence"/>
</dbReference>
<evidence type="ECO:0000313" key="2">
    <source>
        <dbReference type="EMBL" id="THU77076.1"/>
    </source>
</evidence>
<reference evidence="2 3" key="1">
    <citation type="journal article" date="2019" name="Nat. Ecol. Evol.">
        <title>Megaphylogeny resolves global patterns of mushroom evolution.</title>
        <authorList>
            <person name="Varga T."/>
            <person name="Krizsan K."/>
            <person name="Foldi C."/>
            <person name="Dima B."/>
            <person name="Sanchez-Garcia M."/>
            <person name="Sanchez-Ramirez S."/>
            <person name="Szollosi G.J."/>
            <person name="Szarkandi J.G."/>
            <person name="Papp V."/>
            <person name="Albert L."/>
            <person name="Andreopoulos W."/>
            <person name="Angelini C."/>
            <person name="Antonin V."/>
            <person name="Barry K.W."/>
            <person name="Bougher N.L."/>
            <person name="Buchanan P."/>
            <person name="Buyck B."/>
            <person name="Bense V."/>
            <person name="Catcheside P."/>
            <person name="Chovatia M."/>
            <person name="Cooper J."/>
            <person name="Damon W."/>
            <person name="Desjardin D."/>
            <person name="Finy P."/>
            <person name="Geml J."/>
            <person name="Haridas S."/>
            <person name="Hughes K."/>
            <person name="Justo A."/>
            <person name="Karasinski D."/>
            <person name="Kautmanova I."/>
            <person name="Kiss B."/>
            <person name="Kocsube S."/>
            <person name="Kotiranta H."/>
            <person name="LaButti K.M."/>
            <person name="Lechner B.E."/>
            <person name="Liimatainen K."/>
            <person name="Lipzen A."/>
            <person name="Lukacs Z."/>
            <person name="Mihaltcheva S."/>
            <person name="Morgado L.N."/>
            <person name="Niskanen T."/>
            <person name="Noordeloos M.E."/>
            <person name="Ohm R.A."/>
            <person name="Ortiz-Santana B."/>
            <person name="Ovrebo C."/>
            <person name="Racz N."/>
            <person name="Riley R."/>
            <person name="Savchenko A."/>
            <person name="Shiryaev A."/>
            <person name="Soop K."/>
            <person name="Spirin V."/>
            <person name="Szebenyi C."/>
            <person name="Tomsovsky M."/>
            <person name="Tulloss R.E."/>
            <person name="Uehling J."/>
            <person name="Grigoriev I.V."/>
            <person name="Vagvolgyi C."/>
            <person name="Papp T."/>
            <person name="Martin F.M."/>
            <person name="Miettinen O."/>
            <person name="Hibbett D.S."/>
            <person name="Nagy L.G."/>
        </authorList>
    </citation>
    <scope>NUCLEOTIDE SEQUENCE [LARGE SCALE GENOMIC DNA]</scope>
    <source>
        <strain evidence="2 3">CBS 962.96</strain>
    </source>
</reference>
<dbReference type="AlphaFoldDB" id="A0A4S8KN44"/>
<accession>A0A4S8KN44</accession>
<dbReference type="OrthoDB" id="3044497at2759"/>
<sequence length="276" mass="31734">MIGVPGEIVEWLKRRYAGRKTRLLFDDFVSDLFLVLGGEDQGDPFSAIGYILYAAGIFKIVEEEKDTEGFGFMDDLAVLMWGKDMNELHKKMGELMEKTGGVLEWAEVHNCEFGIDKFKMVDMMRRREKHQDGKRKTRLVKGQGVRIGTEMVRLDAFARFLGALMDSELRWENQHAEMIQKEQGWVVQFCRLMKVTDGMVLTHMRQLYKAKALSRMLYGANVMLAPWTRASGEDETGGFEKTDLNTTTGSHNSHWSPLFDCNRHSRYPCRFSPDAP</sequence>
<protein>
    <recommendedName>
        <fullName evidence="4">Reverse transcriptase domain-containing protein</fullName>
    </recommendedName>
</protein>
<organism evidence="2 3">
    <name type="scientific">Dendrothele bispora (strain CBS 962.96)</name>
    <dbReference type="NCBI Taxonomy" id="1314807"/>
    <lineage>
        <taxon>Eukaryota</taxon>
        <taxon>Fungi</taxon>
        <taxon>Dikarya</taxon>
        <taxon>Basidiomycota</taxon>
        <taxon>Agaricomycotina</taxon>
        <taxon>Agaricomycetes</taxon>
        <taxon>Agaricomycetidae</taxon>
        <taxon>Agaricales</taxon>
        <taxon>Agaricales incertae sedis</taxon>
        <taxon>Dendrothele</taxon>
    </lineage>
</organism>
<feature type="region of interest" description="Disordered" evidence="1">
    <location>
        <begin position="232"/>
        <end position="252"/>
    </location>
</feature>
<evidence type="ECO:0000313" key="3">
    <source>
        <dbReference type="Proteomes" id="UP000297245"/>
    </source>
</evidence>
<evidence type="ECO:0008006" key="4">
    <source>
        <dbReference type="Google" id="ProtNLM"/>
    </source>
</evidence>
<keyword evidence="3" id="KW-1185">Reference proteome</keyword>